<proteinExistence type="predicted"/>
<dbReference type="RefSeq" id="WP_377928702.1">
    <property type="nucleotide sequence ID" value="NZ_JBHUEM010000020.1"/>
</dbReference>
<protein>
    <submittedName>
        <fullName evidence="1">Uncharacterized protein</fullName>
    </submittedName>
</protein>
<comment type="caution">
    <text evidence="1">The sequence shown here is derived from an EMBL/GenBank/DDBJ whole genome shotgun (WGS) entry which is preliminary data.</text>
</comment>
<organism evidence="1 2">
    <name type="scientific">Bacillus salitolerans</name>
    <dbReference type="NCBI Taxonomy" id="1437434"/>
    <lineage>
        <taxon>Bacteria</taxon>
        <taxon>Bacillati</taxon>
        <taxon>Bacillota</taxon>
        <taxon>Bacilli</taxon>
        <taxon>Bacillales</taxon>
        <taxon>Bacillaceae</taxon>
        <taxon>Bacillus</taxon>
    </lineage>
</organism>
<evidence type="ECO:0000313" key="2">
    <source>
        <dbReference type="Proteomes" id="UP001597214"/>
    </source>
</evidence>
<gene>
    <name evidence="1" type="ORF">ACFSCX_13130</name>
</gene>
<evidence type="ECO:0000313" key="1">
    <source>
        <dbReference type="EMBL" id="MFD1737497.1"/>
    </source>
</evidence>
<sequence length="57" mass="6912">MKGKNKFKNEDKVRIKTTGETVTISKFSYVPMMKRYSYTVKEYPNTFYFQEEIEEID</sequence>
<dbReference type="EMBL" id="JBHUEM010000020">
    <property type="protein sequence ID" value="MFD1737497.1"/>
    <property type="molecule type" value="Genomic_DNA"/>
</dbReference>
<keyword evidence="2" id="KW-1185">Reference proteome</keyword>
<accession>A0ABW4LQY3</accession>
<dbReference type="Proteomes" id="UP001597214">
    <property type="component" value="Unassembled WGS sequence"/>
</dbReference>
<name>A0ABW4LQY3_9BACI</name>
<reference evidence="2" key="1">
    <citation type="journal article" date="2019" name="Int. J. Syst. Evol. Microbiol.">
        <title>The Global Catalogue of Microorganisms (GCM) 10K type strain sequencing project: providing services to taxonomists for standard genome sequencing and annotation.</title>
        <authorList>
            <consortium name="The Broad Institute Genomics Platform"/>
            <consortium name="The Broad Institute Genome Sequencing Center for Infectious Disease"/>
            <person name="Wu L."/>
            <person name="Ma J."/>
        </authorList>
    </citation>
    <scope>NUCLEOTIDE SEQUENCE [LARGE SCALE GENOMIC DNA]</scope>
    <source>
        <strain evidence="2">CCUG 49339</strain>
    </source>
</reference>